<proteinExistence type="predicted"/>
<sequence length="460" mass="52513">MDPNDDQKNSKKYLELRPRRTNILRIFRVLSSDDYTEECKDFIESAEETKEEVAMYRGVVFVSILAQKLLQYIEKPLSLLGSILELCLNIFCNTSNFQIFFNNLFRGKVVVPSERSASFVSINGHLDKRVDLDKNIKPGRTNKYFASLSAMASKLAYENHKFIQITVQNTWKMELLGSFSFWDDRYGGDATQAFLFLDNKTKYSDTIIVAFRGTEPFNANDWSSDCDISFCKLQGIKGKLHQGFVKALGLLHDGNPIIEEGVAYTTITHVLSCHFKSNTATRLIVTGHSLGGALAVLLPAALVMHGEIPLLERLEAVYTFGQPRVGDAEFGKFMEEKFKLYGVEYCRFVYNNDIVPRLPFDNQALMFKHFGKCIYVNSLYEAKIVEEEPLKNYFDCGSVATKRVDAMWEMVRSFFLPRMFGPDYEEGLLQLMFRMSGLVFPGLPDHGLQDYINSTRLATY</sequence>
<evidence type="ECO:0000313" key="3">
    <source>
        <dbReference type="EMBL" id="KAH6822921.1"/>
    </source>
</evidence>
<evidence type="ECO:0000256" key="1">
    <source>
        <dbReference type="ARBA" id="ARBA00022801"/>
    </source>
</evidence>
<feature type="domain" description="Fungal lipase-type" evidence="2">
    <location>
        <begin position="208"/>
        <end position="361"/>
    </location>
</feature>
<evidence type="ECO:0000313" key="4">
    <source>
        <dbReference type="Proteomes" id="UP001190926"/>
    </source>
</evidence>
<dbReference type="InterPro" id="IPR044819">
    <property type="entry name" value="OBL-like"/>
</dbReference>
<name>A0AAD4IXF9_PERFH</name>
<dbReference type="CDD" id="cd00519">
    <property type="entry name" value="Lipase_3"/>
    <property type="match status" value="1"/>
</dbReference>
<dbReference type="PANTHER" id="PTHR46086">
    <property type="entry name" value="ALPHA/BETA-HYDROLASES SUPERFAMILY PROTEIN"/>
    <property type="match status" value="1"/>
</dbReference>
<evidence type="ECO:0000259" key="2">
    <source>
        <dbReference type="Pfam" id="PF01764"/>
    </source>
</evidence>
<keyword evidence="1" id="KW-0378">Hydrolase</keyword>
<dbReference type="GO" id="GO:0006629">
    <property type="term" value="P:lipid metabolic process"/>
    <property type="evidence" value="ECO:0007669"/>
    <property type="project" value="InterPro"/>
</dbReference>
<dbReference type="GO" id="GO:0004806">
    <property type="term" value="F:triacylglycerol lipase activity"/>
    <property type="evidence" value="ECO:0007669"/>
    <property type="project" value="InterPro"/>
</dbReference>
<dbReference type="InterPro" id="IPR002921">
    <property type="entry name" value="Fungal_lipase-type"/>
</dbReference>
<dbReference type="Gene3D" id="3.40.50.1820">
    <property type="entry name" value="alpha/beta hydrolase"/>
    <property type="match status" value="1"/>
</dbReference>
<organism evidence="3 4">
    <name type="scientific">Perilla frutescens var. hirtella</name>
    <name type="common">Perilla citriodora</name>
    <name type="synonym">Perilla setoyensis</name>
    <dbReference type="NCBI Taxonomy" id="608512"/>
    <lineage>
        <taxon>Eukaryota</taxon>
        <taxon>Viridiplantae</taxon>
        <taxon>Streptophyta</taxon>
        <taxon>Embryophyta</taxon>
        <taxon>Tracheophyta</taxon>
        <taxon>Spermatophyta</taxon>
        <taxon>Magnoliopsida</taxon>
        <taxon>eudicotyledons</taxon>
        <taxon>Gunneridae</taxon>
        <taxon>Pentapetalae</taxon>
        <taxon>asterids</taxon>
        <taxon>lamiids</taxon>
        <taxon>Lamiales</taxon>
        <taxon>Lamiaceae</taxon>
        <taxon>Nepetoideae</taxon>
        <taxon>Elsholtzieae</taxon>
        <taxon>Perilla</taxon>
    </lineage>
</organism>
<gene>
    <name evidence="3" type="ORF">C2S53_002734</name>
</gene>
<dbReference type="PANTHER" id="PTHR46086:SF17">
    <property type="entry name" value="ALPHA_BETA-HYDROLASES SUPERFAMILY PROTEIN"/>
    <property type="match status" value="1"/>
</dbReference>
<reference evidence="3 4" key="1">
    <citation type="journal article" date="2021" name="Nat. Commun.">
        <title>Incipient diploidization of the medicinal plant Perilla within 10,000 years.</title>
        <authorList>
            <person name="Zhang Y."/>
            <person name="Shen Q."/>
            <person name="Leng L."/>
            <person name="Zhang D."/>
            <person name="Chen S."/>
            <person name="Shi Y."/>
            <person name="Ning Z."/>
            <person name="Chen S."/>
        </authorList>
    </citation>
    <scope>NUCLEOTIDE SEQUENCE [LARGE SCALE GENOMIC DNA]</scope>
    <source>
        <strain evidence="4">cv. PC099</strain>
    </source>
</reference>
<comment type="caution">
    <text evidence="3">The sequence shown here is derived from an EMBL/GenBank/DDBJ whole genome shotgun (WGS) entry which is preliminary data.</text>
</comment>
<protein>
    <recommendedName>
        <fullName evidence="2">Fungal lipase-type domain-containing protein</fullName>
    </recommendedName>
</protein>
<keyword evidence="4" id="KW-1185">Reference proteome</keyword>
<dbReference type="SUPFAM" id="SSF53474">
    <property type="entry name" value="alpha/beta-Hydrolases"/>
    <property type="match status" value="1"/>
</dbReference>
<dbReference type="Pfam" id="PF01764">
    <property type="entry name" value="Lipase_3"/>
    <property type="match status" value="1"/>
</dbReference>
<dbReference type="InterPro" id="IPR029058">
    <property type="entry name" value="AB_hydrolase_fold"/>
</dbReference>
<dbReference type="AlphaFoldDB" id="A0AAD4IXF9"/>
<dbReference type="Proteomes" id="UP001190926">
    <property type="component" value="Unassembled WGS sequence"/>
</dbReference>
<dbReference type="EMBL" id="SDAM02001108">
    <property type="protein sequence ID" value="KAH6822921.1"/>
    <property type="molecule type" value="Genomic_DNA"/>
</dbReference>
<accession>A0AAD4IXF9</accession>